<sequence>MSMPEMPSTAVAPDVEAPVSVPKETGETVQPVDKSEPVVSELVSEPVAATTPQANPSDTAEPSAEVDHAAPAKPEQPLSTAEAQLKLNPGATEFISRSSSAGPGAEGKASTLAGSRHATGAAGRGGARRGRQSGPSRGVGQPQQQVGELGAGNPVVLASVEGAGDVAGMVGFKGKGVREARPPRGYVPPAPERKARLTAEELEEKMARMRLLNERTQAEQEARNADAQAYETQVSAERERTIKERERRKAEEEAKSKRTLAVQASIDQQREQYRLRKLKLLESQGGVAGGEQEEGERGDGFRSFGAKEPRPQGEGGYGGYGYRGGRMGGRGGYAGQGYENGEARQQEQYTGSGRGDYRGRRRGGGNRGGPAAGVTPRPVAKAQQVATVPDAKDAGAFPALGDTKTATDVGKDVTVTEGKEAAEPAV</sequence>
<comment type="caution">
    <text evidence="1">The sequence shown here is derived from an EMBL/GenBank/DDBJ whole genome shotgun (WGS) entry which is preliminary data.</text>
</comment>
<keyword evidence="2" id="KW-1185">Reference proteome</keyword>
<dbReference type="Proteomes" id="UP001230649">
    <property type="component" value="Unassembled WGS sequence"/>
</dbReference>
<accession>A0ACC2W546</accession>
<reference evidence="1" key="1">
    <citation type="submission" date="2023-04" db="EMBL/GenBank/DDBJ databases">
        <title>Draft Genome sequencing of Naganishia species isolated from polar environments using Oxford Nanopore Technology.</title>
        <authorList>
            <person name="Leo P."/>
            <person name="Venkateswaran K."/>
        </authorList>
    </citation>
    <scope>NUCLEOTIDE SEQUENCE</scope>
    <source>
        <strain evidence="1">MNA-CCFEE 5262</strain>
    </source>
</reference>
<protein>
    <submittedName>
        <fullName evidence="1">Uncharacterized protein</fullName>
    </submittedName>
</protein>
<organism evidence="1 2">
    <name type="scientific">Naganishia adeliensis</name>
    <dbReference type="NCBI Taxonomy" id="92952"/>
    <lineage>
        <taxon>Eukaryota</taxon>
        <taxon>Fungi</taxon>
        <taxon>Dikarya</taxon>
        <taxon>Basidiomycota</taxon>
        <taxon>Agaricomycotina</taxon>
        <taxon>Tremellomycetes</taxon>
        <taxon>Filobasidiales</taxon>
        <taxon>Filobasidiaceae</taxon>
        <taxon>Naganishia</taxon>
    </lineage>
</organism>
<name>A0ACC2W546_9TREE</name>
<evidence type="ECO:0000313" key="1">
    <source>
        <dbReference type="EMBL" id="KAJ9105941.1"/>
    </source>
</evidence>
<gene>
    <name evidence="1" type="ORF">QFC20_004179</name>
</gene>
<proteinExistence type="predicted"/>
<dbReference type="EMBL" id="JASBWS010000045">
    <property type="protein sequence ID" value="KAJ9105941.1"/>
    <property type="molecule type" value="Genomic_DNA"/>
</dbReference>
<evidence type="ECO:0000313" key="2">
    <source>
        <dbReference type="Proteomes" id="UP001230649"/>
    </source>
</evidence>